<name>A0A4D9DAL9_9STRA</name>
<feature type="region of interest" description="Disordered" evidence="1">
    <location>
        <begin position="379"/>
        <end position="493"/>
    </location>
</feature>
<dbReference type="EMBL" id="SDOX01000002">
    <property type="protein sequence ID" value="TFJ88054.1"/>
    <property type="molecule type" value="Genomic_DNA"/>
</dbReference>
<accession>A0A4D9DAL9</accession>
<evidence type="ECO:0000313" key="2">
    <source>
        <dbReference type="EMBL" id="TFJ88054.1"/>
    </source>
</evidence>
<proteinExistence type="predicted"/>
<comment type="caution">
    <text evidence="2">The sequence shown here is derived from an EMBL/GenBank/DDBJ whole genome shotgun (WGS) entry which is preliminary data.</text>
</comment>
<organism evidence="2 3">
    <name type="scientific">Nannochloropsis salina CCMP1776</name>
    <dbReference type="NCBI Taxonomy" id="1027361"/>
    <lineage>
        <taxon>Eukaryota</taxon>
        <taxon>Sar</taxon>
        <taxon>Stramenopiles</taxon>
        <taxon>Ochrophyta</taxon>
        <taxon>Eustigmatophyceae</taxon>
        <taxon>Eustigmatales</taxon>
        <taxon>Monodopsidaceae</taxon>
        <taxon>Microchloropsis</taxon>
        <taxon>Microchloropsis salina</taxon>
    </lineage>
</organism>
<evidence type="ECO:0000313" key="3">
    <source>
        <dbReference type="Proteomes" id="UP000355283"/>
    </source>
</evidence>
<evidence type="ECO:0000256" key="1">
    <source>
        <dbReference type="SAM" id="MobiDB-lite"/>
    </source>
</evidence>
<dbReference type="Proteomes" id="UP000355283">
    <property type="component" value="Unassembled WGS sequence"/>
</dbReference>
<feature type="compositionally biased region" description="Polar residues" evidence="1">
    <location>
        <begin position="414"/>
        <end position="426"/>
    </location>
</feature>
<dbReference type="AlphaFoldDB" id="A0A4D9DAL9"/>
<feature type="compositionally biased region" description="Acidic residues" evidence="1">
    <location>
        <begin position="479"/>
        <end position="488"/>
    </location>
</feature>
<keyword evidence="3" id="KW-1185">Reference proteome</keyword>
<protein>
    <submittedName>
        <fullName evidence="2">Uncharacterized protein</fullName>
    </submittedName>
</protein>
<gene>
    <name evidence="2" type="ORF">NSK_000408</name>
</gene>
<reference evidence="2 3" key="1">
    <citation type="submission" date="2019-01" db="EMBL/GenBank/DDBJ databases">
        <title>Nuclear Genome Assembly of the Microalgal Biofuel strain Nannochloropsis salina CCMP1776.</title>
        <authorList>
            <person name="Hovde B."/>
        </authorList>
    </citation>
    <scope>NUCLEOTIDE SEQUENCE [LARGE SCALE GENOMIC DNA]</scope>
    <source>
        <strain evidence="2 3">CCMP1776</strain>
    </source>
</reference>
<sequence>MQQPALPHPDPTSSTTTTVATVAGGSYPCTVKDDMDCIVWEAHITDLIRDDGRWRQVWATFLKLCTIPDDTAAYPGHSSQKETKQGKLHHVELARCYKDPRPFKDGLEEWKKHLLWPHRKGHASLSLWLPRGRSKDFSDANRDGSRWQLCNGCYILTPSSHVTTSSPSPRPQHFVSPVEDEEELVRELLVTLLNRLEETHRRKARAGKAMLEGRRGVSGAGSHSLYNHAHVRPRGALYHPPNGYNTWRKHPEDSIDSFRLVFLHCVPPGRSMSRHWHPSFRLAQVLTCQEGTLRLVRAAAGATPTPVWQCTTAEDGHLWTLSYQLSARAAGRLRLTDCFRPVLSLRPQPALSVRTPQGGEGGRSTTPVAVSWLFGHRRHPLPGTEHVPTSPQEGNLDRLSPLTAASYDKESGRNSKSLSFTRQSRGSEGGWAVNGEETKTGEWDLAPGPGKGEEEDEVASEIGLSTTTSLAWVRSGELTPEEDGEDDVGVGKGSAFCEVGLNEGGV</sequence>